<accession>A0A5J5B9X6</accession>
<evidence type="ECO:0000256" key="3">
    <source>
        <dbReference type="ARBA" id="ARBA00005646"/>
    </source>
</evidence>
<organism evidence="12 13">
    <name type="scientific">Nyssa sinensis</name>
    <dbReference type="NCBI Taxonomy" id="561372"/>
    <lineage>
        <taxon>Eukaryota</taxon>
        <taxon>Viridiplantae</taxon>
        <taxon>Streptophyta</taxon>
        <taxon>Embryophyta</taxon>
        <taxon>Tracheophyta</taxon>
        <taxon>Spermatophyta</taxon>
        <taxon>Magnoliopsida</taxon>
        <taxon>eudicotyledons</taxon>
        <taxon>Gunneridae</taxon>
        <taxon>Pentapetalae</taxon>
        <taxon>asterids</taxon>
        <taxon>Cornales</taxon>
        <taxon>Nyssaceae</taxon>
        <taxon>Nyssa</taxon>
    </lineage>
</organism>
<dbReference type="FunFam" id="1.10.1670.10:FF:000004">
    <property type="entry name" value="DNA glycosylase/AP lyase ROS1"/>
    <property type="match status" value="1"/>
</dbReference>
<evidence type="ECO:0000256" key="9">
    <source>
        <dbReference type="ARBA" id="ARBA00023242"/>
    </source>
</evidence>
<comment type="similarity">
    <text evidence="3">Belongs to the DNA glycosylase family. DEMETER subfamily.</text>
</comment>
<evidence type="ECO:0000259" key="11">
    <source>
        <dbReference type="SMART" id="SM00478"/>
    </source>
</evidence>
<keyword evidence="13" id="KW-1185">Reference proteome</keyword>
<feature type="region of interest" description="Disordered" evidence="10">
    <location>
        <begin position="1359"/>
        <end position="1395"/>
    </location>
</feature>
<dbReference type="InterPro" id="IPR011257">
    <property type="entry name" value="DNA_glycosylase"/>
</dbReference>
<dbReference type="OrthoDB" id="5607at2759"/>
<dbReference type="GO" id="GO:0035514">
    <property type="term" value="F:DNA demethylase activity"/>
    <property type="evidence" value="ECO:0007669"/>
    <property type="project" value="InterPro"/>
</dbReference>
<feature type="compositionally biased region" description="Polar residues" evidence="10">
    <location>
        <begin position="1314"/>
        <end position="1326"/>
    </location>
</feature>
<dbReference type="Pfam" id="PF15629">
    <property type="entry name" value="Perm-CXXC"/>
    <property type="match status" value="1"/>
</dbReference>
<dbReference type="GO" id="GO:0003677">
    <property type="term" value="F:DNA binding"/>
    <property type="evidence" value="ECO:0007669"/>
    <property type="project" value="UniProtKB-KW"/>
</dbReference>
<keyword evidence="6" id="KW-0408">Iron</keyword>
<evidence type="ECO:0000313" key="12">
    <source>
        <dbReference type="EMBL" id="KAA8539186.1"/>
    </source>
</evidence>
<dbReference type="InterPro" id="IPR023170">
    <property type="entry name" value="HhH_base_excis_C"/>
</dbReference>
<evidence type="ECO:0000256" key="4">
    <source>
        <dbReference type="ARBA" id="ARBA00022485"/>
    </source>
</evidence>
<evidence type="ECO:0000256" key="2">
    <source>
        <dbReference type="ARBA" id="ARBA00004123"/>
    </source>
</evidence>
<feature type="region of interest" description="Disordered" evidence="10">
    <location>
        <begin position="1253"/>
        <end position="1330"/>
    </location>
</feature>
<dbReference type="GO" id="GO:0046872">
    <property type="term" value="F:metal ion binding"/>
    <property type="evidence" value="ECO:0007669"/>
    <property type="project" value="UniProtKB-KW"/>
</dbReference>
<evidence type="ECO:0000313" key="13">
    <source>
        <dbReference type="Proteomes" id="UP000325577"/>
    </source>
</evidence>
<dbReference type="GO" id="GO:0019104">
    <property type="term" value="F:DNA N-glycosylase activity"/>
    <property type="evidence" value="ECO:0007669"/>
    <property type="project" value="InterPro"/>
</dbReference>
<dbReference type="InterPro" id="IPR003651">
    <property type="entry name" value="Endonuclease3_FeS-loop_motif"/>
</dbReference>
<feature type="region of interest" description="Disordered" evidence="10">
    <location>
        <begin position="300"/>
        <end position="364"/>
    </location>
</feature>
<dbReference type="Proteomes" id="UP000325577">
    <property type="component" value="Linkage Group LG14"/>
</dbReference>
<dbReference type="SUPFAM" id="SSF48150">
    <property type="entry name" value="DNA-glycosylase"/>
    <property type="match status" value="1"/>
</dbReference>
<evidence type="ECO:0000256" key="10">
    <source>
        <dbReference type="SAM" id="MobiDB-lite"/>
    </source>
</evidence>
<dbReference type="Gene3D" id="1.10.1670.10">
    <property type="entry name" value="Helix-hairpin-Helix base-excision DNA repair enzymes (C-terminal)"/>
    <property type="match status" value="1"/>
</dbReference>
<feature type="compositionally biased region" description="Basic and acidic residues" evidence="10">
    <location>
        <begin position="1384"/>
        <end position="1395"/>
    </location>
</feature>
<dbReference type="GO" id="GO:0051539">
    <property type="term" value="F:4 iron, 4 sulfur cluster binding"/>
    <property type="evidence" value="ECO:0007669"/>
    <property type="project" value="UniProtKB-KW"/>
</dbReference>
<evidence type="ECO:0000256" key="6">
    <source>
        <dbReference type="ARBA" id="ARBA00023004"/>
    </source>
</evidence>
<name>A0A5J5B9X6_9ASTE</name>
<evidence type="ECO:0000256" key="5">
    <source>
        <dbReference type="ARBA" id="ARBA00022723"/>
    </source>
</evidence>
<dbReference type="InterPro" id="IPR028924">
    <property type="entry name" value="Perm-CXXC"/>
</dbReference>
<keyword evidence="7" id="KW-0411">Iron-sulfur</keyword>
<dbReference type="InterPro" id="IPR028925">
    <property type="entry name" value="RRM_DME"/>
</dbReference>
<comment type="cofactor">
    <cofactor evidence="1">
        <name>[4Fe-4S] cluster</name>
        <dbReference type="ChEBI" id="CHEBI:49883"/>
    </cofactor>
</comment>
<comment type="subcellular location">
    <subcellularLocation>
        <location evidence="2">Nucleus</location>
    </subcellularLocation>
</comment>
<evidence type="ECO:0000256" key="8">
    <source>
        <dbReference type="ARBA" id="ARBA00023125"/>
    </source>
</evidence>
<feature type="domain" description="HhH-GPD" evidence="11">
    <location>
        <begin position="1411"/>
        <end position="1553"/>
    </location>
</feature>
<reference evidence="12 13" key="1">
    <citation type="submission" date="2019-09" db="EMBL/GenBank/DDBJ databases">
        <title>A chromosome-level genome assembly of the Chinese tupelo Nyssa sinensis.</title>
        <authorList>
            <person name="Yang X."/>
            <person name="Kang M."/>
            <person name="Yang Y."/>
            <person name="Xiong H."/>
            <person name="Wang M."/>
            <person name="Zhang Z."/>
            <person name="Wang Z."/>
            <person name="Wu H."/>
            <person name="Ma T."/>
            <person name="Liu J."/>
            <person name="Xi Z."/>
        </authorList>
    </citation>
    <scope>NUCLEOTIDE SEQUENCE [LARGE SCALE GENOMIC DNA]</scope>
    <source>
        <strain evidence="12">J267</strain>
        <tissue evidence="12">Leaf</tissue>
    </source>
</reference>
<dbReference type="InterPro" id="IPR044811">
    <property type="entry name" value="DME/ROS1"/>
</dbReference>
<dbReference type="GO" id="GO:0003906">
    <property type="term" value="F:DNA-(apurinic or apyrimidinic site) endonuclease activity"/>
    <property type="evidence" value="ECO:0007669"/>
    <property type="project" value="UniProtKB-ARBA"/>
</dbReference>
<dbReference type="GO" id="GO:0006284">
    <property type="term" value="P:base-excision repair"/>
    <property type="evidence" value="ECO:0007669"/>
    <property type="project" value="InterPro"/>
</dbReference>
<dbReference type="Pfam" id="PF15628">
    <property type="entry name" value="RRM_DME"/>
    <property type="match status" value="1"/>
</dbReference>
<feature type="compositionally biased region" description="Basic and acidic residues" evidence="10">
    <location>
        <begin position="1303"/>
        <end position="1312"/>
    </location>
</feature>
<gene>
    <name evidence="12" type="ORF">F0562_025878</name>
</gene>
<keyword evidence="8" id="KW-0238">DNA-binding</keyword>
<proteinExistence type="inferred from homology"/>
<keyword evidence="4" id="KW-0004">4Fe-4S</keyword>
<keyword evidence="9" id="KW-0539">Nucleus</keyword>
<dbReference type="SMART" id="SM00478">
    <property type="entry name" value="ENDO3c"/>
    <property type="match status" value="1"/>
</dbReference>
<evidence type="ECO:0000256" key="7">
    <source>
        <dbReference type="ARBA" id="ARBA00023014"/>
    </source>
</evidence>
<dbReference type="EMBL" id="CM018037">
    <property type="protein sequence ID" value="KAA8539186.1"/>
    <property type="molecule type" value="Genomic_DNA"/>
</dbReference>
<evidence type="ECO:0000256" key="1">
    <source>
        <dbReference type="ARBA" id="ARBA00001966"/>
    </source>
</evidence>
<dbReference type="InterPro" id="IPR003265">
    <property type="entry name" value="HhH-GPD_domain"/>
</dbReference>
<dbReference type="SMART" id="SM00525">
    <property type="entry name" value="FES"/>
    <property type="match status" value="1"/>
</dbReference>
<sequence length="1931" mass="215965">MNFGRGFSIPKENNVQIRNSWLPVTPEKPILQRSNPIQENQLGRENWQELVGIYSGFLQETTDFNGVVQNFNPNEQIGQNGGSYSWDNAPAEKGRVDHNVSSHTHNLSNDNAAWNNNPLAELLAIKNVKNAVSVASANGIPNKGIHVANRPAIQSSYSQVESNWTDSDASCLLLGNQNRAVGLNQWIDGGSLPQMPKDGFPIPYRPNCNLNSPPRSEADAASSITNSFQFAPVTPDQAKQFKNHCRSEIQNFSVDDSSSQEKDKQENLFTSIRSEATENHCDELLQNIVDSLSAAISTPLKEKNNSDQGGDQGIDLNKTPQQKPPKRRKHRPKVVVEGKPKRTPKSTTPKNTNSTENPSGKRKYVRRNGLKASATQQADVINEVTIPTVESAAKSCRRVLNFDLDKETKDDCQYKAASHQSEMHQEKSAAINLNLDSQIPELCTRINSDSGTKSSAQIWHQNGYIAEKLHEGTTWNLKRSMDQMPAECIPLSEKHGPEAQTAAMKDHTLNVIARSVNMRNSTPCQNSGKNCYSQVHQQVHGEALGPIVLQANANCENFERTTELIWQSTSHLVAQNMANSDPKRGSKREYGHITKQTPLLCKEIYQLDDYKSNGNNFSTGCPETHKKMKIENSFHAIISGSPCITAVKERTRQVATEYGNGGCAHSFTSQVNTRILESYFENDKTSKKLNNGVNDTAGEWYVHSKAEQHNIQKQLIPSEVHSRTARMPEKRSRVPTKVHDFTSLTAMTNWNQRSSVPPQKAPTSDIVQETEAFHANMSAKKQAVGQTTPNLETSGTENVLLQQKRNTLHDNQQFFMKVRGPPEKQIPIDEIIHRIKGLNIGGGNEIVRKEENALVPYKGDGTIVAYEGFSHIKKRKPRPKVDLDPETNRIWKLLMGKEGSEGAEAANQDKEKWWEEERKVFRGRADSFIARMHLVQGDRRFSQWKGSVVDSVIGVFLTQNVSDHLSSSAFMSLAARFPLQSITANQICDPTGTSILVEEQEVRRLEPDVNGNCHAKTARQPVYNQIPMTSRESSNRRINNLVTGTRSSSANEQNWITEELISSQNSFGSFSLQANGEIRSCSGSNSEAEDTTTGCKPNKIHGYNPVDLLQREKTAAFQKFCGHVIGSSLLNERFNLGHKQSEDRQYGNQIQRLDRVDYLRGSSTFTYPINSNIPHVQGPIVPSSNFRLHMMPGSGVLGVDCFGVLQEESISSLPSAASGIGKPNGVDHMSKSIGHLAESTRKTAVQQNGVPRIQAPQMGPSAFLSKQPTHHESSLRPVPHTAKDQLSSNTREERSRAFQLESRLVKEPKKTAEVPTTQTGMSQQVPNDPKFTGKTFGMEEKISIVEKQKCLENKADEANAKEQVYPSGEAFSGTDTNISNVKKGRAEGEKEKSFDWDSLRKQVQPNGRRKERSKDAMDSLDYEAIRCADVNEISNAIKERGMNNMLAERIKDFLNRMVREHGSIDLEWLRDVPPDKAKDYLLSIRGLGLKSVECVRLLTLHHLAFPVDTNVGRIAVRLGWVPLQPLPESLQLHLLELYPVLESIQKYIWPRLCKLDQRTLYELHYQMITFGKVFCTKNKPNCNACPMRGECRHFASAFASARLALPGPEEKSMVSSSFTIPADQNPMVAIKPMLLPPAENNAPRYTGFVRGKCEPIVEEPATPELESTELTESDIEDAFYEDPDEIPTIKLNIEEFTLNLHNYIQENSMELQEGDMSKALVALNPEAASIPTPKLKNVSRLRTEHQVYELPDTHPLLKELDRREPDDPSPYLLAIWTPGEMANSIQPPERCGSQDSGTLCNEKTCFSCNSIREANSQTVRGTLLIPCRTAMRGSFPLNGTYFQVNEVFADHESSLNPIDVPRAWIWNLPRRTVYFGTSVSTIFKGLSTEGIQYCFWRGFVCVRGFDQKTRAPRPLMARLHFPASKLMKTKN</sequence>
<dbReference type="GO" id="GO:0005634">
    <property type="term" value="C:nucleus"/>
    <property type="evidence" value="ECO:0007669"/>
    <property type="project" value="UniProtKB-SubCell"/>
</dbReference>
<dbReference type="PANTHER" id="PTHR46213:SF24">
    <property type="entry name" value="HHH-GPD DOMAIN-CONTAINING PROTEIN"/>
    <property type="match status" value="1"/>
</dbReference>
<protein>
    <recommendedName>
        <fullName evidence="11">HhH-GPD domain-containing protein</fullName>
    </recommendedName>
</protein>
<keyword evidence="5" id="KW-0479">Metal-binding</keyword>
<dbReference type="GO" id="GO:0141166">
    <property type="term" value="P:chromosomal 5-methylcytosine DNA demethylation pathway"/>
    <property type="evidence" value="ECO:0007669"/>
    <property type="project" value="InterPro"/>
</dbReference>
<feature type="compositionally biased region" description="Basic residues" evidence="10">
    <location>
        <begin position="324"/>
        <end position="333"/>
    </location>
</feature>
<dbReference type="PANTHER" id="PTHR46213">
    <property type="entry name" value="TRANSCRIPTIONAL ACTIVATOR DEMETER"/>
    <property type="match status" value="1"/>
</dbReference>
<feature type="compositionally biased region" description="Low complexity" evidence="10">
    <location>
        <begin position="345"/>
        <end position="358"/>
    </location>
</feature>
<dbReference type="CDD" id="cd00056">
    <property type="entry name" value="ENDO3c"/>
    <property type="match status" value="1"/>
</dbReference>